<protein>
    <recommendedName>
        <fullName evidence="3">F-box domain-containing protein</fullName>
    </recommendedName>
</protein>
<accession>A0AAD6XY62</accession>
<reference evidence="1" key="1">
    <citation type="submission" date="2023-03" db="EMBL/GenBank/DDBJ databases">
        <title>Massive genome expansion in bonnet fungi (Mycena s.s.) driven by repeated elements and novel gene families across ecological guilds.</title>
        <authorList>
            <consortium name="Lawrence Berkeley National Laboratory"/>
            <person name="Harder C.B."/>
            <person name="Miyauchi S."/>
            <person name="Viragh M."/>
            <person name="Kuo A."/>
            <person name="Thoen E."/>
            <person name="Andreopoulos B."/>
            <person name="Lu D."/>
            <person name="Skrede I."/>
            <person name="Drula E."/>
            <person name="Henrissat B."/>
            <person name="Morin E."/>
            <person name="Kohler A."/>
            <person name="Barry K."/>
            <person name="LaButti K."/>
            <person name="Morin E."/>
            <person name="Salamov A."/>
            <person name="Lipzen A."/>
            <person name="Mereny Z."/>
            <person name="Hegedus B."/>
            <person name="Baldrian P."/>
            <person name="Stursova M."/>
            <person name="Weitz H."/>
            <person name="Taylor A."/>
            <person name="Grigoriev I.V."/>
            <person name="Nagy L.G."/>
            <person name="Martin F."/>
            <person name="Kauserud H."/>
        </authorList>
    </citation>
    <scope>NUCLEOTIDE SEQUENCE</scope>
    <source>
        <strain evidence="1">9144</strain>
    </source>
</reference>
<dbReference type="EMBL" id="JARJCW010000122">
    <property type="protein sequence ID" value="KAJ7192275.1"/>
    <property type="molecule type" value="Genomic_DNA"/>
</dbReference>
<gene>
    <name evidence="1" type="ORF">GGX14DRAFT_406530</name>
</gene>
<comment type="caution">
    <text evidence="1">The sequence shown here is derived from an EMBL/GenBank/DDBJ whole genome shotgun (WGS) entry which is preliminary data.</text>
</comment>
<keyword evidence="2" id="KW-1185">Reference proteome</keyword>
<name>A0AAD6XY62_9AGAR</name>
<evidence type="ECO:0008006" key="3">
    <source>
        <dbReference type="Google" id="ProtNLM"/>
    </source>
</evidence>
<evidence type="ECO:0000313" key="1">
    <source>
        <dbReference type="EMBL" id="KAJ7192275.1"/>
    </source>
</evidence>
<dbReference type="Proteomes" id="UP001219525">
    <property type="component" value="Unassembled WGS sequence"/>
</dbReference>
<proteinExistence type="predicted"/>
<evidence type="ECO:0000313" key="2">
    <source>
        <dbReference type="Proteomes" id="UP001219525"/>
    </source>
</evidence>
<organism evidence="1 2">
    <name type="scientific">Mycena pura</name>
    <dbReference type="NCBI Taxonomy" id="153505"/>
    <lineage>
        <taxon>Eukaryota</taxon>
        <taxon>Fungi</taxon>
        <taxon>Dikarya</taxon>
        <taxon>Basidiomycota</taxon>
        <taxon>Agaricomycotina</taxon>
        <taxon>Agaricomycetes</taxon>
        <taxon>Agaricomycetidae</taxon>
        <taxon>Agaricales</taxon>
        <taxon>Marasmiineae</taxon>
        <taxon>Mycenaceae</taxon>
        <taxon>Mycena</taxon>
    </lineage>
</organism>
<sequence length="283" mass="32329">MHLLDLNYDVLLRIFKFLDVASVLDCSLHLWLSLVTDLGLRLLLDLPPPDTLSTYSTGQLTAEVKRVVMGPETWAANSRHPPTIHRRIHLPIGKQAVQSWFNHTPPTLLAGGRSILVYRGLWSEIWNVSGGYREWAGEGVIRIAAKSLPNEDEIMIALDFIHTKNDDPAPRMFEVLKLSLITDCMKEVVSVELPVGFTSMDDPIIDEDFIALRVQWFGLSDSEADSIQCRGIGTLVLNWRERSFYERKFRFGIRHFAEPNFPRFKFEEITLNRTFPAPALRKA</sequence>
<dbReference type="AlphaFoldDB" id="A0AAD6XY62"/>